<feature type="region of interest" description="Disordered" evidence="1">
    <location>
        <begin position="74"/>
        <end position="115"/>
    </location>
</feature>
<feature type="region of interest" description="Disordered" evidence="1">
    <location>
        <begin position="42"/>
        <end position="61"/>
    </location>
</feature>
<protein>
    <recommendedName>
        <fullName evidence="5">F-box domain-containing protein</fullName>
    </recommendedName>
</protein>
<feature type="chain" id="PRO_5020793814" description="F-box domain-containing protein" evidence="2">
    <location>
        <begin position="22"/>
        <end position="615"/>
    </location>
</feature>
<feature type="region of interest" description="Disordered" evidence="1">
    <location>
        <begin position="530"/>
        <end position="615"/>
    </location>
</feature>
<evidence type="ECO:0000313" key="3">
    <source>
        <dbReference type="EMBL" id="RKP33722.1"/>
    </source>
</evidence>
<organism evidence="3 4">
    <name type="scientific">Dimargaris cristalligena</name>
    <dbReference type="NCBI Taxonomy" id="215637"/>
    <lineage>
        <taxon>Eukaryota</taxon>
        <taxon>Fungi</taxon>
        <taxon>Fungi incertae sedis</taxon>
        <taxon>Zoopagomycota</taxon>
        <taxon>Kickxellomycotina</taxon>
        <taxon>Dimargaritomycetes</taxon>
        <taxon>Dimargaritales</taxon>
        <taxon>Dimargaritaceae</taxon>
        <taxon>Dimargaris</taxon>
    </lineage>
</organism>
<feature type="compositionally biased region" description="Polar residues" evidence="1">
    <location>
        <begin position="530"/>
        <end position="550"/>
    </location>
</feature>
<feature type="compositionally biased region" description="Low complexity" evidence="1">
    <location>
        <begin position="93"/>
        <end position="108"/>
    </location>
</feature>
<dbReference type="AlphaFoldDB" id="A0A4P9ZMB7"/>
<evidence type="ECO:0008006" key="5">
    <source>
        <dbReference type="Google" id="ProtNLM"/>
    </source>
</evidence>
<name>A0A4P9ZMB7_9FUNG</name>
<reference evidence="4" key="1">
    <citation type="journal article" date="2018" name="Nat. Microbiol.">
        <title>Leveraging single-cell genomics to expand the fungal tree of life.</title>
        <authorList>
            <person name="Ahrendt S.R."/>
            <person name="Quandt C.A."/>
            <person name="Ciobanu D."/>
            <person name="Clum A."/>
            <person name="Salamov A."/>
            <person name="Andreopoulos B."/>
            <person name="Cheng J.F."/>
            <person name="Woyke T."/>
            <person name="Pelin A."/>
            <person name="Henrissat B."/>
            <person name="Reynolds N.K."/>
            <person name="Benny G.L."/>
            <person name="Smith M.E."/>
            <person name="James T.Y."/>
            <person name="Grigoriev I.V."/>
        </authorList>
    </citation>
    <scope>NUCLEOTIDE SEQUENCE [LARGE SCALE GENOMIC DNA]</scope>
    <source>
        <strain evidence="4">RSA 468</strain>
    </source>
</reference>
<gene>
    <name evidence="3" type="ORF">BJ085DRAFT_39850</name>
</gene>
<dbReference type="EMBL" id="ML003603">
    <property type="protein sequence ID" value="RKP33722.1"/>
    <property type="molecule type" value="Genomic_DNA"/>
</dbReference>
<keyword evidence="4" id="KW-1185">Reference proteome</keyword>
<evidence type="ECO:0000313" key="4">
    <source>
        <dbReference type="Proteomes" id="UP000268162"/>
    </source>
</evidence>
<accession>A0A4P9ZMB7</accession>
<proteinExistence type="predicted"/>
<dbReference type="Proteomes" id="UP000268162">
    <property type="component" value="Unassembled WGS sequence"/>
</dbReference>
<evidence type="ECO:0000256" key="1">
    <source>
        <dbReference type="SAM" id="MobiDB-lite"/>
    </source>
</evidence>
<keyword evidence="2" id="KW-0732">Signal</keyword>
<feature type="signal peptide" evidence="2">
    <location>
        <begin position="1"/>
        <end position="21"/>
    </location>
</feature>
<evidence type="ECO:0000256" key="2">
    <source>
        <dbReference type="SAM" id="SignalP"/>
    </source>
</evidence>
<sequence>MPPLKALGLLVPLMLATCSQGQPANFDGVQKFLPLGKPKNRAELTTEDLPPQSPSKKNRWTQALKQHRVVTWLTKKGRKSMSPAKPLEMQVLGSPPSGEGSEQGSQGSKQGTDWNTLPPELQNIIMLNLDFVGMAVSAHKMRVVNTYYRHSLDSLEEKTTTTIKELSEWSGSTTGPSEKVLTDYCQIFHMSLYSILAHIIREKLGDYFTLFDKTSVGDPSWVVYDQLSGPQRLLAFPLVNELHAETVETANAAETWGRTIANSLHGDRPGKFGEWAVDMGSAIQSRMVSTAYLGLPDTVLNRIGYSAIISAMYLSISRAFRAKAYDTISAALRAFETTSRVLAKVNPEVRGPAISWDYINYKLHMFLAYLAAQTSRWDKLEGYLLRLKQIDVPVLYELEPFESFLLSCFYAEGWIKAAATLERLWLMEFPVIIEVDYYRSRLYPTQYLDFTDPGSTRVLIDASMWSTAILGRLFTVERPAELPQEDAFFEQFTSVHPVAEARNLRNEDRSTPNSISAEIDDHGAAIQTPRQESPILNQPISGEFNHSPSRMDNAYSEDFNDVSTGSEYDGIGSDRDSQTDEFGFGWDRAGDSLGVFDGVPTIPANSSVGLSDGAA</sequence>